<proteinExistence type="predicted"/>
<dbReference type="InterPro" id="IPR003439">
    <property type="entry name" value="ABC_transporter-like_ATP-bd"/>
</dbReference>
<dbReference type="EMBL" id="DRIE01000092">
    <property type="protein sequence ID" value="HEC57279.1"/>
    <property type="molecule type" value="Genomic_DNA"/>
</dbReference>
<dbReference type="AlphaFoldDB" id="A0A7J2S3I5"/>
<dbReference type="SUPFAM" id="SSF52540">
    <property type="entry name" value="P-loop containing nucleoside triphosphate hydrolases"/>
    <property type="match status" value="1"/>
</dbReference>
<keyword evidence="2" id="KW-0547">Nucleotide-binding</keyword>
<dbReference type="GO" id="GO:0005524">
    <property type="term" value="F:ATP binding"/>
    <property type="evidence" value="ECO:0007669"/>
    <property type="project" value="UniProtKB-KW"/>
</dbReference>
<feature type="non-terminal residue" evidence="2">
    <location>
        <position position="1"/>
    </location>
</feature>
<sequence>GEQHRIALARALMTEPDILILDEPTGTIDSLTLNDVIRAILRSRKELNQTYIIMSHDVDFVERVCDRAMLMSGGEMVKVGEPSEIVKLFKEREKVMGA</sequence>
<dbReference type="GO" id="GO:0019700">
    <property type="term" value="P:organic phosphonate catabolic process"/>
    <property type="evidence" value="ECO:0007669"/>
    <property type="project" value="TreeGrafter"/>
</dbReference>
<organism evidence="2">
    <name type="scientific">Candidatus Syntropharchaeum butanivorans</name>
    <dbReference type="NCBI Taxonomy" id="1839936"/>
    <lineage>
        <taxon>Archaea</taxon>
        <taxon>Methanobacteriati</taxon>
        <taxon>Methanobacteriota</taxon>
        <taxon>Stenosarchaea group</taxon>
        <taxon>Methanomicrobia</taxon>
        <taxon>Methanosarcinales</taxon>
        <taxon>ANME-2 cluster</taxon>
        <taxon>Candidatus Syntropharchaeum</taxon>
    </lineage>
</organism>
<reference evidence="2" key="1">
    <citation type="journal article" date="2020" name="mSystems">
        <title>Genome- and Community-Level Interaction Insights into Carbon Utilization and Element Cycling Functions of Hydrothermarchaeota in Hydrothermal Sediment.</title>
        <authorList>
            <person name="Zhou Z."/>
            <person name="Liu Y."/>
            <person name="Xu W."/>
            <person name="Pan J."/>
            <person name="Luo Z.H."/>
            <person name="Li M."/>
        </authorList>
    </citation>
    <scope>NUCLEOTIDE SEQUENCE [LARGE SCALE GENOMIC DNA]</scope>
    <source>
        <strain evidence="2">HyVt-386</strain>
    </source>
</reference>
<dbReference type="Gene3D" id="3.40.50.300">
    <property type="entry name" value="P-loop containing nucleotide triphosphate hydrolases"/>
    <property type="match status" value="1"/>
</dbReference>
<dbReference type="EMBL" id="DRIE01000094">
    <property type="protein sequence ID" value="HEC57314.1"/>
    <property type="molecule type" value="Genomic_DNA"/>
</dbReference>
<protein>
    <submittedName>
        <fullName evidence="2">ATP-binding cassette domain-containing protein</fullName>
    </submittedName>
</protein>
<dbReference type="Proteomes" id="UP000885936">
    <property type="component" value="Unassembled WGS sequence"/>
</dbReference>
<feature type="domain" description="ABC transporter" evidence="1">
    <location>
        <begin position="1"/>
        <end position="25"/>
    </location>
</feature>
<evidence type="ECO:0000259" key="1">
    <source>
        <dbReference type="Pfam" id="PF00005"/>
    </source>
</evidence>
<dbReference type="GO" id="GO:0016887">
    <property type="term" value="F:ATP hydrolysis activity"/>
    <property type="evidence" value="ECO:0007669"/>
    <property type="project" value="InterPro"/>
</dbReference>
<dbReference type="InterPro" id="IPR027417">
    <property type="entry name" value="P-loop_NTPase"/>
</dbReference>
<keyword evidence="2" id="KW-0067">ATP-binding</keyword>
<comment type="caution">
    <text evidence="2">The sequence shown here is derived from an EMBL/GenBank/DDBJ whole genome shotgun (WGS) entry which is preliminary data.</text>
</comment>
<dbReference type="PANTHER" id="PTHR42764:SF2">
    <property type="entry name" value="ABC TRANSPORTER, ATP-BINDING PROTEIN"/>
    <property type="match status" value="1"/>
</dbReference>
<dbReference type="Pfam" id="PF00005">
    <property type="entry name" value="ABC_tran"/>
    <property type="match status" value="1"/>
</dbReference>
<name>A0A7J2S3I5_9EURY</name>
<evidence type="ECO:0000313" key="3">
    <source>
        <dbReference type="EMBL" id="HEC57314.1"/>
    </source>
</evidence>
<evidence type="ECO:0000313" key="2">
    <source>
        <dbReference type="EMBL" id="HEC57279.1"/>
    </source>
</evidence>
<accession>A0A7J2S3I5</accession>
<gene>
    <name evidence="2" type="ORF">ENI32_05285</name>
    <name evidence="3" type="ORF">ENI32_05475</name>
</gene>
<dbReference type="PANTHER" id="PTHR42764">
    <property type="entry name" value="PHOSPHONATES UTILIZATION ATP-BINDING PROTEIN PHNK-RELATED"/>
    <property type="match status" value="1"/>
</dbReference>